<dbReference type="STRING" id="234267.Acid_2262"/>
<dbReference type="KEGG" id="sus:Acid_2262"/>
<dbReference type="eggNOG" id="COG4770">
    <property type="taxonomic scope" value="Bacteria"/>
</dbReference>
<dbReference type="AlphaFoldDB" id="Q025R7"/>
<dbReference type="PANTHER" id="PTHR45266">
    <property type="entry name" value="OXALOACETATE DECARBOXYLASE ALPHA CHAIN"/>
    <property type="match status" value="1"/>
</dbReference>
<proteinExistence type="predicted"/>
<accession>Q025R7</accession>
<name>Q025R7_SOLUE</name>
<evidence type="ECO:0000313" key="3">
    <source>
        <dbReference type="EMBL" id="ABJ83252.1"/>
    </source>
</evidence>
<dbReference type="InterPro" id="IPR050709">
    <property type="entry name" value="Biotin_Carboxyl_Carrier/Decarb"/>
</dbReference>
<reference evidence="3" key="1">
    <citation type="submission" date="2006-10" db="EMBL/GenBank/DDBJ databases">
        <title>Complete sequence of Solibacter usitatus Ellin6076.</title>
        <authorList>
            <consortium name="US DOE Joint Genome Institute"/>
            <person name="Copeland A."/>
            <person name="Lucas S."/>
            <person name="Lapidus A."/>
            <person name="Barry K."/>
            <person name="Detter J.C."/>
            <person name="Glavina del Rio T."/>
            <person name="Hammon N."/>
            <person name="Israni S."/>
            <person name="Dalin E."/>
            <person name="Tice H."/>
            <person name="Pitluck S."/>
            <person name="Thompson L.S."/>
            <person name="Brettin T."/>
            <person name="Bruce D."/>
            <person name="Han C."/>
            <person name="Tapia R."/>
            <person name="Gilna P."/>
            <person name="Schmutz J."/>
            <person name="Larimer F."/>
            <person name="Land M."/>
            <person name="Hauser L."/>
            <person name="Kyrpides N."/>
            <person name="Mikhailova N."/>
            <person name="Janssen P.H."/>
            <person name="Kuske C.R."/>
            <person name="Richardson P."/>
        </authorList>
    </citation>
    <scope>NUCLEOTIDE SEQUENCE</scope>
    <source>
        <strain evidence="3">Ellin6076</strain>
    </source>
</reference>
<dbReference type="PANTHER" id="PTHR45266:SF3">
    <property type="entry name" value="OXALOACETATE DECARBOXYLASE ALPHA CHAIN"/>
    <property type="match status" value="1"/>
</dbReference>
<protein>
    <submittedName>
        <fullName evidence="3">Biotin/lipoyl attachment domain-containing protein</fullName>
    </submittedName>
</protein>
<dbReference type="OrthoDB" id="9811735at2"/>
<dbReference type="CDD" id="cd06850">
    <property type="entry name" value="biotinyl_domain"/>
    <property type="match status" value="1"/>
</dbReference>
<sequence>MSPQESIPEIHRAMLAAAVNAIPSGWTRRGHAPLPDLRKTVKLRIEIEGTSYEVAVEVLPEDPTHQSAEIEIPEAVTRPRKPLKLLEDTFCRSPIAGRVVAVLAVAGQTVSKNEPVLVIEAMKMEIQISGAVDGIIKGIYVKPGESVSSGQLLFELT</sequence>
<dbReference type="PROSITE" id="PS50968">
    <property type="entry name" value="BIOTINYL_LIPOYL"/>
    <property type="match status" value="1"/>
</dbReference>
<gene>
    <name evidence="3" type="ordered locus">Acid_2262</name>
</gene>
<feature type="domain" description="Lipoyl-binding" evidence="2">
    <location>
        <begin position="67"/>
        <end position="157"/>
    </location>
</feature>
<keyword evidence="1" id="KW-0092">Biotin</keyword>
<dbReference type="Gene3D" id="2.40.50.100">
    <property type="match status" value="1"/>
</dbReference>
<dbReference type="Pfam" id="PF00364">
    <property type="entry name" value="Biotin_lipoyl"/>
    <property type="match status" value="1"/>
</dbReference>
<dbReference type="InParanoid" id="Q025R7"/>
<dbReference type="HOGENOM" id="CLU_016733_5_2_0"/>
<dbReference type="InterPro" id="IPR000089">
    <property type="entry name" value="Biotin_lipoyl"/>
</dbReference>
<dbReference type="EMBL" id="CP000473">
    <property type="protein sequence ID" value="ABJ83252.1"/>
    <property type="molecule type" value="Genomic_DNA"/>
</dbReference>
<dbReference type="InterPro" id="IPR011053">
    <property type="entry name" value="Single_hybrid_motif"/>
</dbReference>
<evidence type="ECO:0000259" key="2">
    <source>
        <dbReference type="PROSITE" id="PS50968"/>
    </source>
</evidence>
<organism evidence="3">
    <name type="scientific">Solibacter usitatus (strain Ellin6076)</name>
    <dbReference type="NCBI Taxonomy" id="234267"/>
    <lineage>
        <taxon>Bacteria</taxon>
        <taxon>Pseudomonadati</taxon>
        <taxon>Acidobacteriota</taxon>
        <taxon>Terriglobia</taxon>
        <taxon>Bryobacterales</taxon>
        <taxon>Solibacteraceae</taxon>
        <taxon>Candidatus Solibacter</taxon>
    </lineage>
</organism>
<evidence type="ECO:0000256" key="1">
    <source>
        <dbReference type="ARBA" id="ARBA00023267"/>
    </source>
</evidence>
<dbReference type="SUPFAM" id="SSF51230">
    <property type="entry name" value="Single hybrid motif"/>
    <property type="match status" value="1"/>
</dbReference>